<evidence type="ECO:0000313" key="2">
    <source>
        <dbReference type="Proteomes" id="UP000502377"/>
    </source>
</evidence>
<dbReference type="EMBL" id="CP012543">
    <property type="protein sequence ID" value="QCD47788.1"/>
    <property type="molecule type" value="Genomic_DNA"/>
</dbReference>
<proteinExistence type="predicted"/>
<evidence type="ECO:0000313" key="1">
    <source>
        <dbReference type="EMBL" id="QCD47788.1"/>
    </source>
</evidence>
<dbReference type="KEGG" id="crx:CRECT_2188"/>
<protein>
    <submittedName>
        <fullName evidence="1">Uncharacterized protein</fullName>
    </submittedName>
</protein>
<organism evidence="1 2">
    <name type="scientific">Campylobacter rectus</name>
    <name type="common">Wolinella recta</name>
    <dbReference type="NCBI Taxonomy" id="203"/>
    <lineage>
        <taxon>Bacteria</taxon>
        <taxon>Pseudomonadati</taxon>
        <taxon>Campylobacterota</taxon>
        <taxon>Epsilonproteobacteria</taxon>
        <taxon>Campylobacterales</taxon>
        <taxon>Campylobacteraceae</taxon>
        <taxon>Campylobacter</taxon>
    </lineage>
</organism>
<accession>A0A6G5QPX8</accession>
<gene>
    <name evidence="1" type="ORF">CRECT_2188</name>
</gene>
<dbReference type="AlphaFoldDB" id="A0A6G5QPX8"/>
<dbReference type="Proteomes" id="UP000502377">
    <property type="component" value="Chromosome"/>
</dbReference>
<name>A0A6G5QPX8_CAMRE</name>
<sequence length="94" mass="10580">MFLASVFRPTCIFDAQQLPGAVADAFGFKRDYALLRECGFVCEYRPNKKRAPEGKPATYRTPTRFMTMSAFGRKFQLARNSVIDGKDGYEPSVA</sequence>
<reference evidence="1 2" key="1">
    <citation type="submission" date="2016-07" db="EMBL/GenBank/DDBJ databases">
        <title>Comparative genomics of the Campylobacter concisus group.</title>
        <authorList>
            <person name="Miller W.G."/>
            <person name="Yee E."/>
            <person name="Chapman M.H."/>
            <person name="Huynh S."/>
            <person name="Bono J.L."/>
            <person name="On S.L.W."/>
            <person name="StLeger J."/>
            <person name="Foster G."/>
            <person name="Parker C.T."/>
        </authorList>
    </citation>
    <scope>NUCLEOTIDE SEQUENCE [LARGE SCALE GENOMIC DNA]</scope>
    <source>
        <strain evidence="1 2">ATCC 33238</strain>
    </source>
</reference>
<dbReference type="RefSeq" id="WP_002946061.1">
    <property type="nucleotide sequence ID" value="NZ_CP012543.1"/>
</dbReference>